<gene>
    <name evidence="4" type="ORF">DFO73_110201</name>
</gene>
<dbReference type="InterPro" id="IPR043994">
    <property type="entry name" value="RnlA/LsoA-toxin_DBD"/>
</dbReference>
<dbReference type="Proteomes" id="UP000247150">
    <property type="component" value="Unassembled WGS sequence"/>
</dbReference>
<accession>A0A2V2ZRK4</accession>
<organism evidence="4 5">
    <name type="scientific">Cytobacillus oceanisediminis</name>
    <dbReference type="NCBI Taxonomy" id="665099"/>
    <lineage>
        <taxon>Bacteria</taxon>
        <taxon>Bacillati</taxon>
        <taxon>Bacillota</taxon>
        <taxon>Bacilli</taxon>
        <taxon>Bacillales</taxon>
        <taxon>Bacillaceae</taxon>
        <taxon>Cytobacillus</taxon>
    </lineage>
</organism>
<feature type="domain" description="Bacterial toxin RNase RnlA/LsoA N-terminal" evidence="3">
    <location>
        <begin position="6"/>
        <end position="86"/>
    </location>
</feature>
<dbReference type="Pfam" id="PF15935">
    <property type="entry name" value="RnlA_toxin"/>
    <property type="match status" value="1"/>
</dbReference>
<name>A0A2V2ZRK4_9BACI</name>
<proteinExistence type="predicted"/>
<feature type="domain" description="Bacterial toxin RNase RnlA/LsoA N-terminal repeated" evidence="1">
    <location>
        <begin position="106"/>
        <end position="177"/>
    </location>
</feature>
<dbReference type="Pfam" id="PF19417">
    <property type="entry name" value="RnlA_toxin_N"/>
    <property type="match status" value="1"/>
</dbReference>
<sequence>MSKNIFKALNLDREKLPVIINEFAQKRFSSCEVSDIEHINGTLHRCTIQADYKTILLDLYYLENGKTTLRPSGQHMDISTELAAHIKGNIQFAATDRTGDYSVCPLEEEEFDFIIAFLEEGLEGVKKITESHHEEQKYVLYQFQSSIADKITLKYYKTTSRLQIQGKPMYLYQEVTCLLAKDFQKFDEVIKNQSEFFSIEIKPEEIREEMQELLPSAYNYLGENQRKILSVSLALQKIDIPLEDYSSFVFPALKTLEGFMKQILTSNGIRLSKKETIGDLFGYNGITARHVYLSKEGKELKDGVTKTWMETLYNYYVKERHSLFHVEDMDVFTRIIESKQEADRIISKIIDMMEKAHEELSKVSLPS</sequence>
<protein>
    <submittedName>
        <fullName evidence="4">RnlA-like RNase toxin of RnlAB toxin-antitoxin system</fullName>
    </submittedName>
</protein>
<dbReference type="EMBL" id="QGTW01000010">
    <property type="protein sequence ID" value="PWW26627.1"/>
    <property type="molecule type" value="Genomic_DNA"/>
</dbReference>
<dbReference type="Gene3D" id="3.30.160.690">
    <property type="entry name" value="Bacterial toxin RNase RnlA/LsoA, N repeated domain"/>
    <property type="match status" value="1"/>
</dbReference>
<dbReference type="OrthoDB" id="9811552at2"/>
<dbReference type="GO" id="GO:0004521">
    <property type="term" value="F:RNA endonuclease activity"/>
    <property type="evidence" value="ECO:0007669"/>
    <property type="project" value="InterPro"/>
</dbReference>
<dbReference type="AlphaFoldDB" id="A0A2V2ZRK4"/>
<dbReference type="InterPro" id="IPR031845">
    <property type="entry name" value="RnlA_toxin_NRD"/>
</dbReference>
<reference evidence="4 5" key="1">
    <citation type="submission" date="2018-05" db="EMBL/GenBank/DDBJ databases">
        <title>Freshwater and sediment microbial communities from various areas in North America, analyzing microbe dynamics in response to fracking.</title>
        <authorList>
            <person name="Lamendella R."/>
        </authorList>
    </citation>
    <scope>NUCLEOTIDE SEQUENCE [LARGE SCALE GENOMIC DNA]</scope>
    <source>
        <strain evidence="4 5">15_TX</strain>
    </source>
</reference>
<evidence type="ECO:0000313" key="4">
    <source>
        <dbReference type="EMBL" id="PWW26627.1"/>
    </source>
</evidence>
<dbReference type="Gene3D" id="3.30.310.240">
    <property type="entry name" value="Bacterial toxin RNase RnlA/LsoA, N-terminal domain"/>
    <property type="match status" value="1"/>
</dbReference>
<comment type="caution">
    <text evidence="4">The sequence shown here is derived from an EMBL/GenBank/DDBJ whole genome shotgun (WGS) entry which is preliminary data.</text>
</comment>
<dbReference type="Gene3D" id="6.10.250.2650">
    <property type="match status" value="1"/>
</dbReference>
<evidence type="ECO:0000313" key="5">
    <source>
        <dbReference type="Proteomes" id="UP000247150"/>
    </source>
</evidence>
<dbReference type="RefSeq" id="WP_110066200.1">
    <property type="nucleotide sequence ID" value="NZ_QGTW01000010.1"/>
</dbReference>
<dbReference type="Pfam" id="PF19034">
    <property type="entry name" value="RnlA-toxin_DBD"/>
    <property type="match status" value="1"/>
</dbReference>
<evidence type="ECO:0000259" key="1">
    <source>
        <dbReference type="Pfam" id="PF15935"/>
    </source>
</evidence>
<feature type="domain" description="Bacterial toxin RNase RnlA/LsoA DBD" evidence="2">
    <location>
        <begin position="202"/>
        <end position="327"/>
    </location>
</feature>
<evidence type="ECO:0000259" key="3">
    <source>
        <dbReference type="Pfam" id="PF19417"/>
    </source>
</evidence>
<dbReference type="InterPro" id="IPR045837">
    <property type="entry name" value="RnlA_toxin_N"/>
</dbReference>
<evidence type="ECO:0000259" key="2">
    <source>
        <dbReference type="Pfam" id="PF19034"/>
    </source>
</evidence>